<dbReference type="InterPro" id="IPR003598">
    <property type="entry name" value="Ig_sub2"/>
</dbReference>
<dbReference type="Pfam" id="PF07679">
    <property type="entry name" value="I-set"/>
    <property type="match status" value="1"/>
</dbReference>
<dbReference type="InterPro" id="IPR036179">
    <property type="entry name" value="Ig-like_dom_sf"/>
</dbReference>
<dbReference type="PANTHER" id="PTHR44170:SF6">
    <property type="entry name" value="CONTACTIN"/>
    <property type="match status" value="1"/>
</dbReference>
<dbReference type="GO" id="GO:0098609">
    <property type="term" value="P:cell-cell adhesion"/>
    <property type="evidence" value="ECO:0007669"/>
    <property type="project" value="TreeGrafter"/>
</dbReference>
<evidence type="ECO:0000313" key="12">
    <source>
        <dbReference type="Proteomes" id="UP001231518"/>
    </source>
</evidence>
<dbReference type="FunFam" id="2.60.40.10:FF:000032">
    <property type="entry name" value="palladin isoform X1"/>
    <property type="match status" value="1"/>
</dbReference>
<evidence type="ECO:0000256" key="3">
    <source>
        <dbReference type="ARBA" id="ARBA00022737"/>
    </source>
</evidence>
<feature type="chain" id="PRO_5042011829" description="Hemolin" evidence="9">
    <location>
        <begin position="24"/>
        <end position="489"/>
    </location>
</feature>
<feature type="domain" description="Ig-like" evidence="10">
    <location>
        <begin position="263"/>
        <end position="352"/>
    </location>
</feature>
<evidence type="ECO:0000256" key="4">
    <source>
        <dbReference type="ARBA" id="ARBA00023157"/>
    </source>
</evidence>
<evidence type="ECO:0000259" key="10">
    <source>
        <dbReference type="PROSITE" id="PS50835"/>
    </source>
</evidence>
<gene>
    <name evidence="11" type="ORF">PYW07_010755</name>
</gene>
<feature type="domain" description="Ig-like" evidence="10">
    <location>
        <begin position="165"/>
        <end position="260"/>
    </location>
</feature>
<organism evidence="11 12">
    <name type="scientific">Mythimna separata</name>
    <name type="common">Oriental armyworm</name>
    <name type="synonym">Pseudaletia separata</name>
    <dbReference type="NCBI Taxonomy" id="271217"/>
    <lineage>
        <taxon>Eukaryota</taxon>
        <taxon>Metazoa</taxon>
        <taxon>Ecdysozoa</taxon>
        <taxon>Arthropoda</taxon>
        <taxon>Hexapoda</taxon>
        <taxon>Insecta</taxon>
        <taxon>Pterygota</taxon>
        <taxon>Neoptera</taxon>
        <taxon>Endopterygota</taxon>
        <taxon>Lepidoptera</taxon>
        <taxon>Glossata</taxon>
        <taxon>Ditrysia</taxon>
        <taxon>Noctuoidea</taxon>
        <taxon>Noctuidae</taxon>
        <taxon>Noctuinae</taxon>
        <taxon>Hadenini</taxon>
        <taxon>Mythimna</taxon>
    </lineage>
</organism>
<keyword evidence="4" id="KW-1015">Disulfide bond</keyword>
<dbReference type="GO" id="GO:0016020">
    <property type="term" value="C:membrane"/>
    <property type="evidence" value="ECO:0007669"/>
    <property type="project" value="UniProtKB-SubCell"/>
</dbReference>
<reference evidence="11" key="1">
    <citation type="submission" date="2023-03" db="EMBL/GenBank/DDBJ databases">
        <title>Chromosome-level genomes of two armyworms, Mythimna separata and Mythimna loreyi, provide insights into the biosynthesis and reception of sex pheromones.</title>
        <authorList>
            <person name="Zhao H."/>
        </authorList>
    </citation>
    <scope>NUCLEOTIDE SEQUENCE</scope>
    <source>
        <strain evidence="11">BeijingLab</strain>
        <tissue evidence="11">Pupa</tissue>
    </source>
</reference>
<dbReference type="InterPro" id="IPR003599">
    <property type="entry name" value="Ig_sub"/>
</dbReference>
<evidence type="ECO:0000256" key="9">
    <source>
        <dbReference type="SAM" id="SignalP"/>
    </source>
</evidence>
<sequence>MELRRLTICMAFFVLAISYCSEAHSMHRRQAFDDENYDDPQLGDEAADDDALNDMTDMEQQEETKPPSIETNSTFYEVKAGENATLECKVNPENGTVVSWFKNNNQYFLGNIDMAENMERYSIVNGKNLRIRDTEIEDSAVFRCKTMHESASVYVEHTLLVLQKPIIRSTSATNGGNVAEGSDLVLTCNITASPVPSVVWSVSKRDQNRNLNEKDAEFHVNGTLYSVFIKNVKRENTGKYLCYAFNKVGQDQTEIDVVVTGKPQVHVPKTIVNSDLQIEAVLQCSAHEEARPEIRWYKDGVLIRENTAPYVINTEGSHSNLTVTPTVDTDFGTFTCEAANEYGTHNRSIELVQTPVIEDVDVDETKMAWTVHSHQPLKEMEVQLQSTNEDGDEFTKFIVPIPEGGHHKYEVSYMIDHNQLQPGDYLATVKVRNTKAWGSSREPAIVKIQDPQSLSIQTASVFRPNNAHSTRPVYTALSTILMYLLVRML</sequence>
<comment type="subcellular location">
    <subcellularLocation>
        <location evidence="1">Secreted</location>
    </subcellularLocation>
</comment>
<evidence type="ECO:0000256" key="8">
    <source>
        <dbReference type="ARBA" id="ARBA00068688"/>
    </source>
</evidence>
<dbReference type="InterPro" id="IPR013098">
    <property type="entry name" value="Ig_I-set"/>
</dbReference>
<dbReference type="PROSITE" id="PS50835">
    <property type="entry name" value="IG_LIKE"/>
    <property type="match status" value="3"/>
</dbReference>
<keyword evidence="3" id="KW-0677">Repeat</keyword>
<proteinExistence type="inferred from homology"/>
<accession>A0AAD8DL56</accession>
<dbReference type="SMART" id="SM00408">
    <property type="entry name" value="IGc2"/>
    <property type="match status" value="3"/>
</dbReference>
<keyword evidence="2" id="KW-0964">Secreted</keyword>
<evidence type="ECO:0000313" key="11">
    <source>
        <dbReference type="EMBL" id="KAJ8705978.1"/>
    </source>
</evidence>
<dbReference type="SMART" id="SM00409">
    <property type="entry name" value="IG"/>
    <property type="match status" value="3"/>
</dbReference>
<comment type="caution">
    <text evidence="11">The sequence shown here is derived from an EMBL/GenBank/DDBJ whole genome shotgun (WGS) entry which is preliminary data.</text>
</comment>
<evidence type="ECO:0000256" key="5">
    <source>
        <dbReference type="ARBA" id="ARBA00023180"/>
    </source>
</evidence>
<evidence type="ECO:0000256" key="2">
    <source>
        <dbReference type="ARBA" id="ARBA00022525"/>
    </source>
</evidence>
<dbReference type="CDD" id="cd00096">
    <property type="entry name" value="Ig"/>
    <property type="match status" value="1"/>
</dbReference>
<dbReference type="EMBL" id="JARGEI010000029">
    <property type="protein sequence ID" value="KAJ8705978.1"/>
    <property type="molecule type" value="Genomic_DNA"/>
</dbReference>
<dbReference type="AlphaFoldDB" id="A0AAD8DL56"/>
<evidence type="ECO:0000256" key="7">
    <source>
        <dbReference type="ARBA" id="ARBA00061228"/>
    </source>
</evidence>
<keyword evidence="12" id="KW-1185">Reference proteome</keyword>
<name>A0AAD8DL56_MYTSE</name>
<evidence type="ECO:0000256" key="1">
    <source>
        <dbReference type="ARBA" id="ARBA00004613"/>
    </source>
</evidence>
<feature type="signal peptide" evidence="9">
    <location>
        <begin position="1"/>
        <end position="23"/>
    </location>
</feature>
<dbReference type="PANTHER" id="PTHR44170">
    <property type="entry name" value="PROTEIN SIDEKICK"/>
    <property type="match status" value="1"/>
</dbReference>
<dbReference type="GO" id="GO:0005576">
    <property type="term" value="C:extracellular region"/>
    <property type="evidence" value="ECO:0007669"/>
    <property type="project" value="UniProtKB-SubCell"/>
</dbReference>
<comment type="similarity">
    <text evidence="7">Belongs to the hemolin family.</text>
</comment>
<protein>
    <recommendedName>
        <fullName evidence="8">Hemolin</fullName>
    </recommendedName>
</protein>
<feature type="domain" description="Ig-like" evidence="10">
    <location>
        <begin position="67"/>
        <end position="160"/>
    </location>
</feature>
<dbReference type="InterPro" id="IPR013783">
    <property type="entry name" value="Ig-like_fold"/>
</dbReference>
<keyword evidence="6" id="KW-0393">Immunoglobulin domain</keyword>
<keyword evidence="9" id="KW-0732">Signal</keyword>
<dbReference type="InterPro" id="IPR007110">
    <property type="entry name" value="Ig-like_dom"/>
</dbReference>
<dbReference type="SUPFAM" id="SSF48726">
    <property type="entry name" value="Immunoglobulin"/>
    <property type="match status" value="3"/>
</dbReference>
<evidence type="ECO:0000256" key="6">
    <source>
        <dbReference type="ARBA" id="ARBA00023319"/>
    </source>
</evidence>
<dbReference type="Pfam" id="PF13927">
    <property type="entry name" value="Ig_3"/>
    <property type="match status" value="2"/>
</dbReference>
<dbReference type="Gene3D" id="2.60.40.10">
    <property type="entry name" value="Immunoglobulins"/>
    <property type="match status" value="3"/>
</dbReference>
<dbReference type="Proteomes" id="UP001231518">
    <property type="component" value="Chromosome 26"/>
</dbReference>
<keyword evidence="5" id="KW-0325">Glycoprotein</keyword>